<proteinExistence type="predicted"/>
<accession>A0AAE8B0R7</accession>
<dbReference type="EMBL" id="MZ501080">
    <property type="protein sequence ID" value="QXV80846.1"/>
    <property type="molecule type" value="Genomic_DNA"/>
</dbReference>
<organism evidence="1 2">
    <name type="scientific">Escherichia phage JeanPiccard</name>
    <dbReference type="NCBI Taxonomy" id="2851955"/>
    <lineage>
        <taxon>Viruses</taxon>
        <taxon>Duplodnaviria</taxon>
        <taxon>Heunggongvirae</taxon>
        <taxon>Uroviricota</taxon>
        <taxon>Caudoviricetes</taxon>
        <taxon>Drexlerviridae</taxon>
        <taxon>Braunvirinae</taxon>
    </lineage>
</organism>
<name>A0AAE8B0R7_9CAUD</name>
<reference evidence="1" key="1">
    <citation type="journal article" date="2021" name="PLoS Biol.">
        <title>Systematic exploration of Escherichia coli phage-host interactions with the BASEL phage collection.</title>
        <authorList>
            <person name="Maffei E."/>
            <person name="Shaidullina A."/>
            <person name="Burkolter M."/>
            <person name="Heyer Y."/>
            <person name="Estermann F."/>
            <person name="Druelle V."/>
            <person name="Sauer P."/>
            <person name="Willi L."/>
            <person name="Michaelis S."/>
            <person name="Hilbi H."/>
            <person name="Thaler D.S."/>
            <person name="Harms A."/>
        </authorList>
    </citation>
    <scope>NUCLEOTIDE SEQUENCE</scope>
    <source>
        <strain evidence="1">Bas02</strain>
    </source>
</reference>
<dbReference type="Proteomes" id="UP000828140">
    <property type="component" value="Segment"/>
</dbReference>
<evidence type="ECO:0000313" key="2">
    <source>
        <dbReference type="Proteomes" id="UP000828140"/>
    </source>
</evidence>
<keyword evidence="2" id="KW-1185">Reference proteome</keyword>
<gene>
    <name evidence="1" type="ORF">bas02_0081</name>
</gene>
<evidence type="ECO:0000313" key="1">
    <source>
        <dbReference type="EMBL" id="QXV80846.1"/>
    </source>
</evidence>
<protein>
    <submittedName>
        <fullName evidence="1">Uncharacterized protein</fullName>
    </submittedName>
</protein>
<sequence length="35" mass="4159">MLTIIYRCISINSSGRPTNQKEIQNDYIKSNSQRW</sequence>